<name>A0ABS9YPD3_9ACTN</name>
<evidence type="ECO:0000313" key="1">
    <source>
        <dbReference type="EMBL" id="MCI3279094.1"/>
    </source>
</evidence>
<dbReference type="RefSeq" id="WP_242778682.1">
    <property type="nucleotide sequence ID" value="NZ_JALDAY010000024.1"/>
</dbReference>
<gene>
    <name evidence="1" type="ORF">MQP27_49330</name>
</gene>
<keyword evidence="2" id="KW-1185">Reference proteome</keyword>
<accession>A0ABS9YPD3</accession>
<organism evidence="1 2">
    <name type="scientific">Streptomyces cylindrosporus</name>
    <dbReference type="NCBI Taxonomy" id="2927583"/>
    <lineage>
        <taxon>Bacteria</taxon>
        <taxon>Bacillati</taxon>
        <taxon>Actinomycetota</taxon>
        <taxon>Actinomycetes</taxon>
        <taxon>Kitasatosporales</taxon>
        <taxon>Streptomycetaceae</taxon>
        <taxon>Streptomyces</taxon>
    </lineage>
</organism>
<evidence type="ECO:0000313" key="2">
    <source>
        <dbReference type="Proteomes" id="UP001165269"/>
    </source>
</evidence>
<dbReference type="Proteomes" id="UP001165269">
    <property type="component" value="Unassembled WGS sequence"/>
</dbReference>
<reference evidence="1" key="1">
    <citation type="submission" date="2022-03" db="EMBL/GenBank/DDBJ databases">
        <title>Streptomyces 7R015 and 7R016 isolated from Barleria lupulina in Thailand.</title>
        <authorList>
            <person name="Kanchanasin P."/>
            <person name="Phongsopitanun W."/>
            <person name="Tanasupawat S."/>
        </authorList>
    </citation>
    <scope>NUCLEOTIDE SEQUENCE</scope>
    <source>
        <strain evidence="1">7R015</strain>
    </source>
</reference>
<protein>
    <submittedName>
        <fullName evidence="1">Uncharacterized protein</fullName>
    </submittedName>
</protein>
<comment type="caution">
    <text evidence="1">The sequence shown here is derived from an EMBL/GenBank/DDBJ whole genome shotgun (WGS) entry which is preliminary data.</text>
</comment>
<dbReference type="EMBL" id="JALDAY010000024">
    <property type="protein sequence ID" value="MCI3279094.1"/>
    <property type="molecule type" value="Genomic_DNA"/>
</dbReference>
<sequence length="127" mass="13505">MTEQPIPPRAYGVHIEATPGDAVIRLDGEPLPPGQVTGYVLQHDVHGALPSLILHTRQPHGVLFEGLATVAVAVQQDHGDVIEEFLSGIDPAGLSRAALDRDDLDPGKHGVAEAMLKQLADWAKGRS</sequence>
<proteinExistence type="predicted"/>